<gene>
    <name evidence="2" type="ORF">BEK98_37150</name>
</gene>
<dbReference type="AlphaFoldDB" id="A0A233S1X1"/>
<name>A0A233S1X1_STRDA</name>
<proteinExistence type="predicted"/>
<keyword evidence="3" id="KW-1185">Reference proteome</keyword>
<sequence length="158" mass="16750">MFERVGAEESAALETLAWKVRNELAAAGLPVLASGVNPVLTGGAEVDIDDGADAAGGVFVAWQANPRLRACASRAFRLKQLDEPVLRHSSAVGAAMMEAMAQVLASAGFSVEDARDEYRPQQLRVLAGPSSGQQPVWQLRDDELTLPGWQDHPADGAD</sequence>
<dbReference type="Proteomes" id="UP000215483">
    <property type="component" value="Unassembled WGS sequence"/>
</dbReference>
<dbReference type="RefSeq" id="WP_094221329.1">
    <property type="nucleotide sequence ID" value="NZ_MCGQ01000042.1"/>
</dbReference>
<dbReference type="OrthoDB" id="4266423at2"/>
<reference evidence="2 3" key="1">
    <citation type="submission" date="2016-07" db="EMBL/GenBank/DDBJ databases">
        <title>Draft genome of Streptomyces diastatochromogenes.</title>
        <authorList>
            <person name="Podduturi R."/>
            <person name="Lukassen M.B."/>
            <person name="Clausen N."/>
            <person name="Nielsen J.L."/>
            <person name="Jorgensen N.O."/>
        </authorList>
    </citation>
    <scope>NUCLEOTIDE SEQUENCE [LARGE SCALE GENOMIC DNA]</scope>
    <source>
        <strain evidence="2 3">DSM 40608</strain>
    </source>
</reference>
<evidence type="ECO:0000256" key="1">
    <source>
        <dbReference type="SAM" id="MobiDB-lite"/>
    </source>
</evidence>
<organism evidence="2 3">
    <name type="scientific">Streptomyces diastatochromogenes</name>
    <dbReference type="NCBI Taxonomy" id="42236"/>
    <lineage>
        <taxon>Bacteria</taxon>
        <taxon>Bacillati</taxon>
        <taxon>Actinomycetota</taxon>
        <taxon>Actinomycetes</taxon>
        <taxon>Kitasatosporales</taxon>
        <taxon>Streptomycetaceae</taxon>
        <taxon>Streptomyces</taxon>
    </lineage>
</organism>
<feature type="region of interest" description="Disordered" evidence="1">
    <location>
        <begin position="125"/>
        <end position="158"/>
    </location>
</feature>
<accession>A0A233S1X1</accession>
<dbReference type="EMBL" id="MCGQ01000042">
    <property type="protein sequence ID" value="OXY89647.1"/>
    <property type="molecule type" value="Genomic_DNA"/>
</dbReference>
<protein>
    <submittedName>
        <fullName evidence="2">Uncharacterized protein</fullName>
    </submittedName>
</protein>
<evidence type="ECO:0000313" key="3">
    <source>
        <dbReference type="Proteomes" id="UP000215483"/>
    </source>
</evidence>
<comment type="caution">
    <text evidence="2">The sequence shown here is derived from an EMBL/GenBank/DDBJ whole genome shotgun (WGS) entry which is preliminary data.</text>
</comment>
<evidence type="ECO:0000313" key="2">
    <source>
        <dbReference type="EMBL" id="OXY89647.1"/>
    </source>
</evidence>